<evidence type="ECO:0008006" key="3">
    <source>
        <dbReference type="Google" id="ProtNLM"/>
    </source>
</evidence>
<reference evidence="1 2" key="1">
    <citation type="submission" date="2019-08" db="EMBL/GenBank/DDBJ databases">
        <title>In-depth cultivation of the pig gut microbiome towards novel bacterial diversity and tailored functional studies.</title>
        <authorList>
            <person name="Wylensek D."/>
            <person name="Hitch T.C.A."/>
            <person name="Clavel T."/>
        </authorList>
    </citation>
    <scope>NUCLEOTIDE SEQUENCE [LARGE SCALE GENOMIC DNA]</scope>
    <source>
        <strain evidence="1 2">WCA-389-WT-23B</strain>
    </source>
</reference>
<sequence length="165" mass="19125">MQEQGTTEQQKKPTEVIKERLQAHVDLIREYENQCERLERLTASMTAPKAQTYDGMPGGTPESDPMALQVARKIELEENIAHLLKEIRYDEGKIDAIIKQLDNAEERCILRLRYIDAEDWVDVAWIQYHKKKDYKRNTSGYLKRAYNKHGEALAHLAEIEAPEAS</sequence>
<accession>A0A6N7WLX7</accession>
<gene>
    <name evidence="1" type="ORF">FYJ45_19785</name>
</gene>
<comment type="caution">
    <text evidence="1">The sequence shown here is derived from an EMBL/GenBank/DDBJ whole genome shotgun (WGS) entry which is preliminary data.</text>
</comment>
<organism evidence="1 2">
    <name type="scientific">Eisenbergiella porci</name>
    <dbReference type="NCBI Taxonomy" id="2652274"/>
    <lineage>
        <taxon>Bacteria</taxon>
        <taxon>Bacillati</taxon>
        <taxon>Bacillota</taxon>
        <taxon>Clostridia</taxon>
        <taxon>Lachnospirales</taxon>
        <taxon>Lachnospiraceae</taxon>
        <taxon>Eisenbergiella</taxon>
    </lineage>
</organism>
<dbReference type="GeneID" id="86055276"/>
<keyword evidence="2" id="KW-1185">Reference proteome</keyword>
<dbReference type="RefSeq" id="WP_154466909.1">
    <property type="nucleotide sequence ID" value="NZ_VUMI01000038.1"/>
</dbReference>
<evidence type="ECO:0000313" key="2">
    <source>
        <dbReference type="Proteomes" id="UP000436047"/>
    </source>
</evidence>
<protein>
    <recommendedName>
        <fullName evidence="3">DUF1492 domain-containing protein</fullName>
    </recommendedName>
</protein>
<dbReference type="EMBL" id="VUMI01000038">
    <property type="protein sequence ID" value="MSS90438.1"/>
    <property type="molecule type" value="Genomic_DNA"/>
</dbReference>
<dbReference type="AlphaFoldDB" id="A0A6N7WLX7"/>
<proteinExistence type="predicted"/>
<dbReference type="Proteomes" id="UP000436047">
    <property type="component" value="Unassembled WGS sequence"/>
</dbReference>
<evidence type="ECO:0000313" key="1">
    <source>
        <dbReference type="EMBL" id="MSS90438.1"/>
    </source>
</evidence>
<name>A0A6N7WLX7_9FIRM</name>